<keyword evidence="2" id="KW-0472">Membrane</keyword>
<comment type="similarity">
    <text evidence="1">Belongs to the peptidase C1 family.</text>
</comment>
<evidence type="ECO:0000313" key="4">
    <source>
        <dbReference type="EMBL" id="CAI9946500.1"/>
    </source>
</evidence>
<dbReference type="Proteomes" id="UP001642409">
    <property type="component" value="Unassembled WGS sequence"/>
</dbReference>
<proteinExistence type="inferred from homology"/>
<evidence type="ECO:0000259" key="3">
    <source>
        <dbReference type="SMART" id="SM00645"/>
    </source>
</evidence>
<dbReference type="InterPro" id="IPR013128">
    <property type="entry name" value="Peptidase_C1A"/>
</dbReference>
<dbReference type="PANTHER" id="PTHR12411">
    <property type="entry name" value="CYSTEINE PROTEASE FAMILY C1-RELATED"/>
    <property type="match status" value="1"/>
</dbReference>
<evidence type="ECO:0000313" key="5">
    <source>
        <dbReference type="EMBL" id="CAL6021762.1"/>
    </source>
</evidence>
<dbReference type="EMBL" id="CAXDID020000089">
    <property type="protein sequence ID" value="CAL6021762.1"/>
    <property type="molecule type" value="Genomic_DNA"/>
</dbReference>
<dbReference type="InterPro" id="IPR038765">
    <property type="entry name" value="Papain-like_cys_pep_sf"/>
</dbReference>
<dbReference type="Pfam" id="PF00112">
    <property type="entry name" value="Peptidase_C1"/>
    <property type="match status" value="1"/>
</dbReference>
<organism evidence="4">
    <name type="scientific">Hexamita inflata</name>
    <dbReference type="NCBI Taxonomy" id="28002"/>
    <lineage>
        <taxon>Eukaryota</taxon>
        <taxon>Metamonada</taxon>
        <taxon>Diplomonadida</taxon>
        <taxon>Hexamitidae</taxon>
        <taxon>Hexamitinae</taxon>
        <taxon>Hexamita</taxon>
    </lineage>
</organism>
<keyword evidence="6" id="KW-1185">Reference proteome</keyword>
<gene>
    <name evidence="5" type="ORF">HINF_LOCUS28326</name>
    <name evidence="4" type="ORF">HINF_LOCUS34145</name>
</gene>
<dbReference type="SUPFAM" id="SSF54001">
    <property type="entry name" value="Cysteine proteinases"/>
    <property type="match status" value="1"/>
</dbReference>
<reference evidence="5 6" key="2">
    <citation type="submission" date="2024-07" db="EMBL/GenBank/DDBJ databases">
        <authorList>
            <person name="Akdeniz Z."/>
        </authorList>
    </citation>
    <scope>NUCLEOTIDE SEQUENCE [LARGE SCALE GENOMIC DNA]</scope>
</reference>
<dbReference type="InterPro" id="IPR000668">
    <property type="entry name" value="Peptidase_C1A_C"/>
</dbReference>
<dbReference type="PROSITE" id="PS00639">
    <property type="entry name" value="THIOL_PROTEASE_HIS"/>
    <property type="match status" value="1"/>
</dbReference>
<keyword evidence="2" id="KW-1133">Transmembrane helix</keyword>
<dbReference type="Gene3D" id="3.90.70.10">
    <property type="entry name" value="Cysteine proteinases"/>
    <property type="match status" value="1"/>
</dbReference>
<evidence type="ECO:0000256" key="2">
    <source>
        <dbReference type="SAM" id="Phobius"/>
    </source>
</evidence>
<feature type="domain" description="Peptidase C1A papain C-terminal" evidence="3">
    <location>
        <begin position="88"/>
        <end position="368"/>
    </location>
</feature>
<sequence>MNLTNLSCDEGYQLFKETYLQNNGSSFDIFCENFRMLKQQLIDDPNLPIGLVPLMDVLPYRNQHLTRLQGPGNDYCSAFSPLPDLQVINPSVDLRENGLITGAKSQGACGCCYTFQTIAILENSILRDKSNLNAFWKSQASSSAFSLSEQYLLSNSICKNCLYCGGGNFVIETYLMVPGNYQMKDLPNQQLDTVELQSNYQYDYANKKAAWQAGTKLEPKITPENYLLPAKLFQNKGAYSAWCNQFSKNTTTIFVADETDRPFNSTEIYRIKSYLSRGIAIAVTMQTYANGPTGVFDWYKGGGKILHGNCIKYAINHAVTIIGYGKKYGKDVWILKNSWGANWGDKGFFFIEIGKNSFCIEHNAYTVIPKNYDITETVAYQRGNIVRGLSYTLDCDNLFTNVLNQITCYEICPPNYPYNENTGQCVSRCSTGTYQIIGQLYQCVQSCVGVSTLNNTNQNSIQCLSCPQNSPFYDNILRKCTEKCQDGAYNTIINNIQKFLCVKDCTYYIFNSSNQYTKACQQNCPIDLPYSNEGQCLSSCTSGAYSNDTGVFICKSSCTQLFFQNVTTNLKLCLSACYSSLVQNNNECVTFCPPNKQYNDSKSCVSRCKSGAYSQITGNIQIYQCQISCQVYIINVSNQNSQQCLTNCPTNIKYAENGLCSNTCTSGFYQIIGNINVCVKKCTVDYQTTSTPNLFVCVTCPPETPYYDKTICSQSCRSGQYNTLSDNVQALICTDIQCTYYTINQTSSLKACQISCSGIVPYSDSGLCSNRCTSGVYSNTNSVFICQSNCQNLFYTNSTNSNSKKCVDSCESDQMQSGKECFNTCPPESPYNQSNICVSRCTSEIYSSQTGQAQALSCQNSCTTYFITNLSNQNSKQCVSVCPSNYFIIGNECFAICPSNIPFNQSNLCVARCQSGAYNANLPHLVCTPTCNSYYVTNLTNDNSHQCVQQCQVSQILDGIECLNQCPSDRPFKWQNACVATCVTGFYRVVTDSMQTLVCGGYCQNYFILNKSCNLKQCVDSCLVDQIVISGQCFETCPSQIPYYDSNLATCMQSCSSKIYYELSDPKAKQKLICKATCTTYYIVRGQQKQCYDICPSENPYSEGSVCVSRCLQGTYLISSTATQKYICQGSCQKLFILNSSNQDSKQCVENCPVDQPSHNKQCLVKCPNDFPYSDSLICTKRCGTGAYYKSTQIQSLICIQSCGTLFIRNVTNDNSKQCVTQCPSDYQYNDSKQCVNQCGSQNYEINGSSFICVKQCSMFIVINITNNNNICVNSCPGSNPYIENSICVSRCASGAYSDFKCLQFCEDHYIVNTTNLDSKQCYTFCPASHNFLDGKQCVQSCKFFEDSIIPNFFTCVSSCDLYELVGSNQHCLKQCGKNQTNKNKQCVQKSSNKTVVGIAVPLVLLLVFGAVFAFIFMKKKKKTATKENNTLRQNGLQTSIIP</sequence>
<evidence type="ECO:0000313" key="6">
    <source>
        <dbReference type="Proteomes" id="UP001642409"/>
    </source>
</evidence>
<dbReference type="GO" id="GO:0006508">
    <property type="term" value="P:proteolysis"/>
    <property type="evidence" value="ECO:0007669"/>
    <property type="project" value="InterPro"/>
</dbReference>
<evidence type="ECO:0000256" key="1">
    <source>
        <dbReference type="ARBA" id="ARBA00008455"/>
    </source>
</evidence>
<reference evidence="4" key="1">
    <citation type="submission" date="2023-06" db="EMBL/GenBank/DDBJ databases">
        <authorList>
            <person name="Kurt Z."/>
        </authorList>
    </citation>
    <scope>NUCLEOTIDE SEQUENCE</scope>
</reference>
<dbReference type="SUPFAM" id="SSF57184">
    <property type="entry name" value="Growth factor receptor domain"/>
    <property type="match status" value="2"/>
</dbReference>
<feature type="transmembrane region" description="Helical" evidence="2">
    <location>
        <begin position="1396"/>
        <end position="1417"/>
    </location>
</feature>
<dbReference type="GO" id="GO:0008234">
    <property type="term" value="F:cysteine-type peptidase activity"/>
    <property type="evidence" value="ECO:0007669"/>
    <property type="project" value="InterPro"/>
</dbReference>
<accession>A0AA86PUE4</accession>
<name>A0AA86PUE4_9EUKA</name>
<keyword evidence="2" id="KW-0812">Transmembrane</keyword>
<protein>
    <submittedName>
        <fullName evidence="4">Cathepsin L</fullName>
    </submittedName>
    <submittedName>
        <fullName evidence="5">Cathepsin_L</fullName>
    </submittedName>
</protein>
<dbReference type="SMART" id="SM00645">
    <property type="entry name" value="Pept_C1"/>
    <property type="match status" value="1"/>
</dbReference>
<dbReference type="InterPro" id="IPR009030">
    <property type="entry name" value="Growth_fac_rcpt_cys_sf"/>
</dbReference>
<dbReference type="InterPro" id="IPR025660">
    <property type="entry name" value="Pept_his_AS"/>
</dbReference>
<comment type="caution">
    <text evidence="4">The sequence shown here is derived from an EMBL/GenBank/DDBJ whole genome shotgun (WGS) entry which is preliminary data.</text>
</comment>
<dbReference type="EMBL" id="CATOUU010000762">
    <property type="protein sequence ID" value="CAI9946500.1"/>
    <property type="molecule type" value="Genomic_DNA"/>
</dbReference>